<dbReference type="Proteomes" id="UP000539473">
    <property type="component" value="Unassembled WGS sequence"/>
</dbReference>
<accession>A0A7W8KIC7</accession>
<comment type="caution">
    <text evidence="2">The sequence shown here is derived from an EMBL/GenBank/DDBJ whole genome shotgun (WGS) entry which is preliminary data.</text>
</comment>
<dbReference type="EMBL" id="JACHFK010000014">
    <property type="protein sequence ID" value="MBB5378647.1"/>
    <property type="molecule type" value="Genomic_DNA"/>
</dbReference>
<reference evidence="1" key="4">
    <citation type="submission" date="2024-05" db="EMBL/GenBank/DDBJ databases">
        <authorList>
            <person name="Sun Q."/>
            <person name="Zhou Y."/>
        </authorList>
    </citation>
    <scope>NUCLEOTIDE SEQUENCE</scope>
    <source>
        <strain evidence="1">CGMCC 1.18437</strain>
    </source>
</reference>
<evidence type="ECO:0000313" key="3">
    <source>
        <dbReference type="Proteomes" id="UP000539473"/>
    </source>
</evidence>
<sequence>MLGFTGNSARHLAAGLRFGSSKAENQLGLTYTPVRQAVAEDIATFAPLMA</sequence>
<name>A0A7W8KIC7_9DEIO</name>
<dbReference type="Proteomes" id="UP000619376">
    <property type="component" value="Unassembled WGS sequence"/>
</dbReference>
<reference evidence="1" key="1">
    <citation type="journal article" date="2014" name="Int. J. Syst. Evol. Microbiol.">
        <title>Complete genome of a new Firmicutes species belonging to the dominant human colonic microbiota ('Ruminococcus bicirculans') reveals two chromosomes and a selective capacity to utilize plant glucans.</title>
        <authorList>
            <consortium name="NISC Comparative Sequencing Program"/>
            <person name="Wegmann U."/>
            <person name="Louis P."/>
            <person name="Goesmann A."/>
            <person name="Henrissat B."/>
            <person name="Duncan S.H."/>
            <person name="Flint H.J."/>
        </authorList>
    </citation>
    <scope>NUCLEOTIDE SEQUENCE</scope>
    <source>
        <strain evidence="1">CGMCC 1.18437</strain>
    </source>
</reference>
<evidence type="ECO:0000313" key="2">
    <source>
        <dbReference type="EMBL" id="MBB5378647.1"/>
    </source>
</evidence>
<dbReference type="EMBL" id="BNAJ01000015">
    <property type="protein sequence ID" value="GHF61392.1"/>
    <property type="molecule type" value="Genomic_DNA"/>
</dbReference>
<dbReference type="RefSeq" id="WP_184115282.1">
    <property type="nucleotide sequence ID" value="NZ_BNAJ01000015.1"/>
</dbReference>
<keyword evidence="4" id="KW-1185">Reference proteome</keyword>
<evidence type="ECO:0000313" key="4">
    <source>
        <dbReference type="Proteomes" id="UP000619376"/>
    </source>
</evidence>
<proteinExistence type="predicted"/>
<reference evidence="2 3" key="3">
    <citation type="submission" date="2020-08" db="EMBL/GenBank/DDBJ databases">
        <title>Genomic Encyclopedia of Type Strains, Phase IV (KMG-IV): sequencing the most valuable type-strain genomes for metagenomic binning, comparative biology and taxonomic classification.</title>
        <authorList>
            <person name="Goeker M."/>
        </authorList>
    </citation>
    <scope>NUCLEOTIDE SEQUENCE [LARGE SCALE GENOMIC DNA]</scope>
    <source>
        <strain evidence="2 3">DSM 27521</strain>
    </source>
</reference>
<organism evidence="2 3">
    <name type="scientific">Deinococcus metalli</name>
    <dbReference type="NCBI Taxonomy" id="1141878"/>
    <lineage>
        <taxon>Bacteria</taxon>
        <taxon>Thermotogati</taxon>
        <taxon>Deinococcota</taxon>
        <taxon>Deinococci</taxon>
        <taxon>Deinococcales</taxon>
        <taxon>Deinococcaceae</taxon>
        <taxon>Deinococcus</taxon>
    </lineage>
</organism>
<evidence type="ECO:0000313" key="1">
    <source>
        <dbReference type="EMBL" id="GHF61392.1"/>
    </source>
</evidence>
<protein>
    <submittedName>
        <fullName evidence="2">Uncharacterized protein</fullName>
    </submittedName>
</protein>
<dbReference type="AlphaFoldDB" id="A0A7W8KIC7"/>
<reference evidence="4" key="2">
    <citation type="journal article" date="2019" name="Int. J. Syst. Evol. Microbiol.">
        <title>The Global Catalogue of Microorganisms (GCM) 10K type strain sequencing project: providing services to taxonomists for standard genome sequencing and annotation.</title>
        <authorList>
            <consortium name="The Broad Institute Genomics Platform"/>
            <consortium name="The Broad Institute Genome Sequencing Center for Infectious Disease"/>
            <person name="Wu L."/>
            <person name="Ma J."/>
        </authorList>
    </citation>
    <scope>NUCLEOTIDE SEQUENCE [LARGE SCALE GENOMIC DNA]</scope>
    <source>
        <strain evidence="4">CGMCC 1.18437</strain>
    </source>
</reference>
<gene>
    <name evidence="1" type="ORF">GCM10017781_41950</name>
    <name evidence="2" type="ORF">HNQ07_004154</name>
</gene>